<dbReference type="Pfam" id="PF09994">
    <property type="entry name" value="T6SS_Tle1-like_cat"/>
    <property type="match status" value="1"/>
</dbReference>
<reference evidence="3" key="2">
    <citation type="submission" date="2023-06" db="EMBL/GenBank/DDBJ databases">
        <authorList>
            <consortium name="Lawrence Berkeley National Laboratory"/>
            <person name="Mondo S.J."/>
            <person name="Hensen N."/>
            <person name="Bonometti L."/>
            <person name="Westerberg I."/>
            <person name="Brannstrom I.O."/>
            <person name="Guillou S."/>
            <person name="Cros-Aarteil S."/>
            <person name="Calhoun S."/>
            <person name="Haridas S."/>
            <person name="Kuo A."/>
            <person name="Pangilinan J."/>
            <person name="Riley R."/>
            <person name="Labutti K."/>
            <person name="Andreopoulos B."/>
            <person name="Lipzen A."/>
            <person name="Chen C."/>
            <person name="Yanf M."/>
            <person name="Daum C."/>
            <person name="Ng V."/>
            <person name="Clum A."/>
            <person name="Steindorff A."/>
            <person name="Ohm R."/>
            <person name="Martin F."/>
            <person name="Silar P."/>
            <person name="Natvig D."/>
            <person name="Lalanne C."/>
            <person name="Gautier V."/>
            <person name="Ament-Velasquez S.L."/>
            <person name="Kruys A."/>
            <person name="Hutchinson M.I."/>
            <person name="Powell A.J."/>
            <person name="Barry K."/>
            <person name="Miller A.N."/>
            <person name="Grigoriev I.V."/>
            <person name="Debuchy R."/>
            <person name="Gladieux P."/>
            <person name="Thoren M.H."/>
            <person name="Johannesson H."/>
        </authorList>
    </citation>
    <scope>NUCLEOTIDE SEQUENCE</scope>
    <source>
        <strain evidence="3">PSN324</strain>
    </source>
</reference>
<name>A0AAV9HXI6_9PEZI</name>
<dbReference type="SUPFAM" id="SSF53474">
    <property type="entry name" value="alpha/beta-Hydrolases"/>
    <property type="match status" value="1"/>
</dbReference>
<proteinExistence type="predicted"/>
<feature type="region of interest" description="Disordered" evidence="1">
    <location>
        <begin position="1"/>
        <end position="20"/>
    </location>
</feature>
<protein>
    <recommendedName>
        <fullName evidence="2">T6SS Phospholipase effector Tle1-like catalytic domain-containing protein</fullName>
    </recommendedName>
</protein>
<dbReference type="Proteomes" id="UP001321749">
    <property type="component" value="Unassembled WGS sequence"/>
</dbReference>
<gene>
    <name evidence="3" type="ORF">QBC42DRAFT_261698</name>
</gene>
<evidence type="ECO:0000256" key="1">
    <source>
        <dbReference type="SAM" id="MobiDB-lite"/>
    </source>
</evidence>
<reference evidence="3" key="1">
    <citation type="journal article" date="2023" name="Mol. Phylogenet. Evol.">
        <title>Genome-scale phylogeny and comparative genomics of the fungal order Sordariales.</title>
        <authorList>
            <person name="Hensen N."/>
            <person name="Bonometti L."/>
            <person name="Westerberg I."/>
            <person name="Brannstrom I.O."/>
            <person name="Guillou S."/>
            <person name="Cros-Aarteil S."/>
            <person name="Calhoun S."/>
            <person name="Haridas S."/>
            <person name="Kuo A."/>
            <person name="Mondo S."/>
            <person name="Pangilinan J."/>
            <person name="Riley R."/>
            <person name="LaButti K."/>
            <person name="Andreopoulos B."/>
            <person name="Lipzen A."/>
            <person name="Chen C."/>
            <person name="Yan M."/>
            <person name="Daum C."/>
            <person name="Ng V."/>
            <person name="Clum A."/>
            <person name="Steindorff A."/>
            <person name="Ohm R.A."/>
            <person name="Martin F."/>
            <person name="Silar P."/>
            <person name="Natvig D.O."/>
            <person name="Lalanne C."/>
            <person name="Gautier V."/>
            <person name="Ament-Velasquez S.L."/>
            <person name="Kruys A."/>
            <person name="Hutchinson M.I."/>
            <person name="Powell A.J."/>
            <person name="Barry K."/>
            <person name="Miller A.N."/>
            <person name="Grigoriev I.V."/>
            <person name="Debuchy R."/>
            <person name="Gladieux P."/>
            <person name="Hiltunen Thoren M."/>
            <person name="Johannesson H."/>
        </authorList>
    </citation>
    <scope>NUCLEOTIDE SEQUENCE</scope>
    <source>
        <strain evidence="3">PSN324</strain>
    </source>
</reference>
<evidence type="ECO:0000259" key="2">
    <source>
        <dbReference type="Pfam" id="PF09994"/>
    </source>
</evidence>
<keyword evidence="4" id="KW-1185">Reference proteome</keyword>
<dbReference type="PANTHER" id="PTHR33840">
    <property type="match status" value="1"/>
</dbReference>
<dbReference type="AlphaFoldDB" id="A0AAV9HXI6"/>
<dbReference type="EMBL" id="MU864940">
    <property type="protein sequence ID" value="KAK4465401.1"/>
    <property type="molecule type" value="Genomic_DNA"/>
</dbReference>
<evidence type="ECO:0000313" key="4">
    <source>
        <dbReference type="Proteomes" id="UP001321749"/>
    </source>
</evidence>
<dbReference type="InterPro" id="IPR018712">
    <property type="entry name" value="Tle1-like_cat"/>
</dbReference>
<sequence length="686" mass="77409">MAPVEVPCVHKHRGPEDESPNRKRLIICCDGTWNNTNELGGGPPTNVSRLSGAVATKCCSGMPQIVYYHPGAGTETSKTARVLGGTFGIGVGQDIVECYRYICDNYSPGDEIIIIGFSRGAFTARSVAGLVCALGFLNRAGLDVLGSIFHDYETWQNWGSQTFNPKEHLTGFTVENWKRVKRFQAARDKNKKENPEPPVVQTDKELYDELEKKRAEWFKDLSSMRKEKVVAAQQKMRLGDMAAYYRNLLRDYEMSLTKRGATWYEPREPLPGKVKAVGVWDTVGSLGMPEIPPFYHSGRDDNEIKFESLDVHPNVEHAFHAVALDEWRTSFDCTLWGLMNNTNTKLRQVWFPGSHSNVGGGWPDQQIATIALAWMADQLTSVGVEFNKFEMGRLFFNVNPAATVRKWGLGKISNPAGLTAYPDWLWSIAAAPWRKLTTSTTDYIVRKPGAYTQDGCDLPIEKPNEYVHPCVRIRYLYGGLNLDDQGPWRCASLTGRGYKLTKVTPEPGFKPRPSRVARFSTTYHTISDKLEPYQDDFDDVSVIGVKGTDAHPYFRTERPSEKDDLKSIPPCKNHWEWRHPTLATLPEEQIGNWERMYIRINEKLLLWQKQEDALDAQRRRDEAEKAKKTLVGGIKSMFGGDSIKEPAPTEAKPLAAEMNDPAVPVEYGYHDFVLWQRGDSTGRQGS</sequence>
<organism evidence="3 4">
    <name type="scientific">Cladorrhinum samala</name>
    <dbReference type="NCBI Taxonomy" id="585594"/>
    <lineage>
        <taxon>Eukaryota</taxon>
        <taxon>Fungi</taxon>
        <taxon>Dikarya</taxon>
        <taxon>Ascomycota</taxon>
        <taxon>Pezizomycotina</taxon>
        <taxon>Sordariomycetes</taxon>
        <taxon>Sordariomycetidae</taxon>
        <taxon>Sordariales</taxon>
        <taxon>Podosporaceae</taxon>
        <taxon>Cladorrhinum</taxon>
    </lineage>
</organism>
<comment type="caution">
    <text evidence="3">The sequence shown here is derived from an EMBL/GenBank/DDBJ whole genome shotgun (WGS) entry which is preliminary data.</text>
</comment>
<accession>A0AAV9HXI6</accession>
<evidence type="ECO:0000313" key="3">
    <source>
        <dbReference type="EMBL" id="KAK4465401.1"/>
    </source>
</evidence>
<dbReference type="InterPro" id="IPR029058">
    <property type="entry name" value="AB_hydrolase_fold"/>
</dbReference>
<feature type="domain" description="T6SS Phospholipase effector Tle1-like catalytic" evidence="2">
    <location>
        <begin position="23"/>
        <end position="378"/>
    </location>
</feature>
<dbReference type="PANTHER" id="PTHR33840:SF1">
    <property type="entry name" value="TLE1 PHOSPHOLIPASE DOMAIN-CONTAINING PROTEIN"/>
    <property type="match status" value="1"/>
</dbReference>